<keyword evidence="2" id="KW-1185">Reference proteome</keyword>
<evidence type="ECO:0000313" key="1">
    <source>
        <dbReference type="EMBL" id="KAI3770760.1"/>
    </source>
</evidence>
<comment type="caution">
    <text evidence="1">The sequence shown here is derived from an EMBL/GenBank/DDBJ whole genome shotgun (WGS) entry which is preliminary data.</text>
</comment>
<reference evidence="2" key="1">
    <citation type="journal article" date="2022" name="Mol. Ecol. Resour.">
        <title>The genomes of chicory, endive, great burdock and yacon provide insights into Asteraceae palaeo-polyploidization history and plant inulin production.</title>
        <authorList>
            <person name="Fan W."/>
            <person name="Wang S."/>
            <person name="Wang H."/>
            <person name="Wang A."/>
            <person name="Jiang F."/>
            <person name="Liu H."/>
            <person name="Zhao H."/>
            <person name="Xu D."/>
            <person name="Zhang Y."/>
        </authorList>
    </citation>
    <scope>NUCLEOTIDE SEQUENCE [LARGE SCALE GENOMIC DNA]</scope>
    <source>
        <strain evidence="2">cv. Niubang</strain>
    </source>
</reference>
<gene>
    <name evidence="1" type="ORF">L6452_01903</name>
</gene>
<accession>A0ACB9FHZ1</accession>
<dbReference type="Proteomes" id="UP001055879">
    <property type="component" value="Linkage Group LG01"/>
</dbReference>
<protein>
    <submittedName>
        <fullName evidence="1">Uncharacterized protein</fullName>
    </submittedName>
</protein>
<proteinExistence type="predicted"/>
<reference evidence="1 2" key="2">
    <citation type="journal article" date="2022" name="Mol. Ecol. Resour.">
        <title>The genomes of chicory, endive, great burdock and yacon provide insights into Asteraceae paleo-polyploidization history and plant inulin production.</title>
        <authorList>
            <person name="Fan W."/>
            <person name="Wang S."/>
            <person name="Wang H."/>
            <person name="Wang A."/>
            <person name="Jiang F."/>
            <person name="Liu H."/>
            <person name="Zhao H."/>
            <person name="Xu D."/>
            <person name="Zhang Y."/>
        </authorList>
    </citation>
    <scope>NUCLEOTIDE SEQUENCE [LARGE SCALE GENOMIC DNA]</scope>
    <source>
        <strain evidence="2">cv. Niubang</strain>
    </source>
</reference>
<evidence type="ECO:0000313" key="2">
    <source>
        <dbReference type="Proteomes" id="UP001055879"/>
    </source>
</evidence>
<sequence length="133" mass="15021">MLQISSESSGLALISIDISNSSALSFTIPSIIFSAKRLESYEYSQIEEMKSLLKSIFYSVGEEILLKDMLSTVSLNLISRMVLGKRYLDESDESNSVVSPDEFKKMLDELFLLNDVFNIGDIPWIDFMDIQGM</sequence>
<name>A0ACB9FHZ1_ARCLA</name>
<organism evidence="1 2">
    <name type="scientific">Arctium lappa</name>
    <name type="common">Greater burdock</name>
    <name type="synonym">Lappa major</name>
    <dbReference type="NCBI Taxonomy" id="4217"/>
    <lineage>
        <taxon>Eukaryota</taxon>
        <taxon>Viridiplantae</taxon>
        <taxon>Streptophyta</taxon>
        <taxon>Embryophyta</taxon>
        <taxon>Tracheophyta</taxon>
        <taxon>Spermatophyta</taxon>
        <taxon>Magnoliopsida</taxon>
        <taxon>eudicotyledons</taxon>
        <taxon>Gunneridae</taxon>
        <taxon>Pentapetalae</taxon>
        <taxon>asterids</taxon>
        <taxon>campanulids</taxon>
        <taxon>Asterales</taxon>
        <taxon>Asteraceae</taxon>
        <taxon>Carduoideae</taxon>
        <taxon>Cardueae</taxon>
        <taxon>Arctiinae</taxon>
        <taxon>Arctium</taxon>
    </lineage>
</organism>
<dbReference type="EMBL" id="CM042047">
    <property type="protein sequence ID" value="KAI3770760.1"/>
    <property type="molecule type" value="Genomic_DNA"/>
</dbReference>